<dbReference type="PANTHER" id="PTHR33871">
    <property type="entry name" value="OS05G0503100 PROTEIN-RELATED"/>
    <property type="match status" value="1"/>
</dbReference>
<feature type="compositionally biased region" description="Basic and acidic residues" evidence="1">
    <location>
        <begin position="354"/>
        <end position="364"/>
    </location>
</feature>
<accession>A0A6P5TZR6</accession>
<evidence type="ECO:0000256" key="1">
    <source>
        <dbReference type="SAM" id="MobiDB-lite"/>
    </source>
</evidence>
<feature type="region of interest" description="Disordered" evidence="1">
    <location>
        <begin position="27"/>
        <end position="48"/>
    </location>
</feature>
<protein>
    <submittedName>
        <fullName evidence="3">Serine/arginine repetitive matrix protein 1-like</fullName>
    </submittedName>
</protein>
<feature type="compositionally biased region" description="Pro residues" evidence="1">
    <location>
        <begin position="100"/>
        <end position="110"/>
    </location>
</feature>
<feature type="region of interest" description="Disordered" evidence="1">
    <location>
        <begin position="60"/>
        <end position="389"/>
    </location>
</feature>
<reference evidence="3" key="1">
    <citation type="submission" date="2025-08" db="UniProtKB">
        <authorList>
            <consortium name="RefSeq"/>
        </authorList>
    </citation>
    <scope>IDENTIFICATION</scope>
</reference>
<organism evidence="2 3">
    <name type="scientific">Prunus avium</name>
    <name type="common">Cherry</name>
    <name type="synonym">Cerasus avium</name>
    <dbReference type="NCBI Taxonomy" id="42229"/>
    <lineage>
        <taxon>Eukaryota</taxon>
        <taxon>Viridiplantae</taxon>
        <taxon>Streptophyta</taxon>
        <taxon>Embryophyta</taxon>
        <taxon>Tracheophyta</taxon>
        <taxon>Spermatophyta</taxon>
        <taxon>Magnoliopsida</taxon>
        <taxon>eudicotyledons</taxon>
        <taxon>Gunneridae</taxon>
        <taxon>Pentapetalae</taxon>
        <taxon>rosids</taxon>
        <taxon>fabids</taxon>
        <taxon>Rosales</taxon>
        <taxon>Rosaceae</taxon>
        <taxon>Amygdaloideae</taxon>
        <taxon>Amygdaleae</taxon>
        <taxon>Prunus</taxon>
    </lineage>
</organism>
<dbReference type="PANTHER" id="PTHR33871:SF1">
    <property type="entry name" value="OS05G0503100 PROTEIN"/>
    <property type="match status" value="1"/>
</dbReference>
<name>A0A6P5TZR6_PRUAV</name>
<feature type="compositionally biased region" description="Basic and acidic residues" evidence="1">
    <location>
        <begin position="27"/>
        <end position="44"/>
    </location>
</feature>
<feature type="compositionally biased region" description="Low complexity" evidence="1">
    <location>
        <begin position="310"/>
        <end position="334"/>
    </location>
</feature>
<feature type="compositionally biased region" description="Basic residues" evidence="1">
    <location>
        <begin position="64"/>
        <end position="79"/>
    </location>
</feature>
<evidence type="ECO:0000313" key="2">
    <source>
        <dbReference type="Proteomes" id="UP000515124"/>
    </source>
</evidence>
<feature type="compositionally biased region" description="Basic and acidic residues" evidence="1">
    <location>
        <begin position="277"/>
        <end position="290"/>
    </location>
</feature>
<dbReference type="Proteomes" id="UP000515124">
    <property type="component" value="Unplaced"/>
</dbReference>
<sequence length="389" mass="42480">MPMRHQHLKYGPQMLESLIFNIKRKEKTYGREEDSSRSSTKEDPQPVCHCQACCLGTTKTPNQHPHHHPNGPNNRHFHARSSVTEPDPTHIQKTQLRASTPPPPPPPPPVVEEESVKEVLSETPISKPQIPKISQDQNTHLPPKFQGELPDFPPQLQAEPIHFPPNPQAELTHVPPKLQAEQPKELSEEPSQASELCGVSESFSLSTTTTTTTITDAREDEATSKRKRDVGHRDRASGPSSTTARCKRPYSGELAGRREKGVKLPARAPEPTMGKRNRTETRSSRGRESGQLRTMQRGAGPTGVRRDAVSSRSRSPATRTAGGAGRAAVGRSPAKVTGRATAGGSSSQQGAVESEGKQIKKEAEPSNDGVSHPQKQGNESLELECFIFV</sequence>
<dbReference type="KEGG" id="pavi:110772224"/>
<proteinExistence type="predicted"/>
<gene>
    <name evidence="3" type="primary">LOC110772224</name>
</gene>
<dbReference type="AlphaFoldDB" id="A0A6P5TZR6"/>
<dbReference type="RefSeq" id="XP_021832339.1">
    <property type="nucleotide sequence ID" value="XM_021976647.1"/>
</dbReference>
<evidence type="ECO:0000313" key="3">
    <source>
        <dbReference type="RefSeq" id="XP_021832339.1"/>
    </source>
</evidence>
<keyword evidence="2" id="KW-1185">Reference proteome</keyword>
<dbReference type="GeneID" id="110772224"/>